<proteinExistence type="predicted"/>
<protein>
    <submittedName>
        <fullName evidence="1">Uncharacterized protein</fullName>
    </submittedName>
</protein>
<gene>
    <name evidence="1" type="ORF">AVEN_84805_1</name>
</gene>
<evidence type="ECO:0000313" key="2">
    <source>
        <dbReference type="Proteomes" id="UP000499080"/>
    </source>
</evidence>
<organism evidence="1 2">
    <name type="scientific">Araneus ventricosus</name>
    <name type="common">Orbweaver spider</name>
    <name type="synonym">Epeira ventricosa</name>
    <dbReference type="NCBI Taxonomy" id="182803"/>
    <lineage>
        <taxon>Eukaryota</taxon>
        <taxon>Metazoa</taxon>
        <taxon>Ecdysozoa</taxon>
        <taxon>Arthropoda</taxon>
        <taxon>Chelicerata</taxon>
        <taxon>Arachnida</taxon>
        <taxon>Araneae</taxon>
        <taxon>Araneomorphae</taxon>
        <taxon>Entelegynae</taxon>
        <taxon>Araneoidea</taxon>
        <taxon>Araneidae</taxon>
        <taxon>Araneus</taxon>
    </lineage>
</organism>
<accession>A0A4Y2WZC4</accession>
<name>A0A4Y2WZC4_ARAVE</name>
<dbReference type="AlphaFoldDB" id="A0A4Y2WZC4"/>
<evidence type="ECO:0000313" key="1">
    <source>
        <dbReference type="EMBL" id="GBO42166.1"/>
    </source>
</evidence>
<keyword evidence="2" id="KW-1185">Reference proteome</keyword>
<sequence>MHICLFAASEIVTSRNLKNKNIITQNIISEAVPGGGIRGTNNRLSQQRRHNTEQNSLAFLQLQFPLYPILHLQNLAQDKVRCRGLQSSERLELTDRSFPTPVFRYLFIAKPVINSSDGKLLRNVGGQLLRLEEA</sequence>
<dbReference type="Proteomes" id="UP000499080">
    <property type="component" value="Unassembled WGS sequence"/>
</dbReference>
<comment type="caution">
    <text evidence="1">The sequence shown here is derived from an EMBL/GenBank/DDBJ whole genome shotgun (WGS) entry which is preliminary data.</text>
</comment>
<reference evidence="1 2" key="1">
    <citation type="journal article" date="2019" name="Sci. Rep.">
        <title>Orb-weaving spider Araneus ventricosus genome elucidates the spidroin gene catalogue.</title>
        <authorList>
            <person name="Kono N."/>
            <person name="Nakamura H."/>
            <person name="Ohtoshi R."/>
            <person name="Moran D.A.P."/>
            <person name="Shinohara A."/>
            <person name="Yoshida Y."/>
            <person name="Fujiwara M."/>
            <person name="Mori M."/>
            <person name="Tomita M."/>
            <person name="Arakawa K."/>
        </authorList>
    </citation>
    <scope>NUCLEOTIDE SEQUENCE [LARGE SCALE GENOMIC DNA]</scope>
</reference>
<dbReference type="EMBL" id="BGPR01068138">
    <property type="protein sequence ID" value="GBO42166.1"/>
    <property type="molecule type" value="Genomic_DNA"/>
</dbReference>